<dbReference type="Gene3D" id="3.90.190.10">
    <property type="entry name" value="Protein tyrosine phosphatase superfamily"/>
    <property type="match status" value="1"/>
</dbReference>
<keyword evidence="5" id="KW-0904">Protein phosphatase</keyword>
<evidence type="ECO:0000259" key="12">
    <source>
        <dbReference type="PROSITE" id="PS50055"/>
    </source>
</evidence>
<keyword evidence="3" id="KW-0732">Signal</keyword>
<evidence type="ECO:0000256" key="6">
    <source>
        <dbReference type="ARBA" id="ARBA00022989"/>
    </source>
</evidence>
<feature type="domain" description="Fibronectin type-III" evidence="14">
    <location>
        <begin position="1949"/>
        <end position="2038"/>
    </location>
</feature>
<dbReference type="SUPFAM" id="SSF49265">
    <property type="entry name" value="Fibronectin type III"/>
    <property type="match status" value="15"/>
</dbReference>
<keyword evidence="4" id="KW-0378">Hydrolase</keyword>
<dbReference type="PANTHER" id="PTHR46957:SF1">
    <property type="entry name" value="PHOSPHATIDYLINOSITOL PHOSPHATASE PTPRQ"/>
    <property type="match status" value="1"/>
</dbReference>
<dbReference type="Pfam" id="PF00059">
    <property type="entry name" value="Lectin_C"/>
    <property type="match status" value="1"/>
</dbReference>
<gene>
    <name evidence="15" type="ORF">PBY51_011958</name>
</gene>
<dbReference type="InterPro" id="IPR036116">
    <property type="entry name" value="FN3_sf"/>
</dbReference>
<feature type="domain" description="Fibronectin type-III" evidence="14">
    <location>
        <begin position="966"/>
        <end position="1054"/>
    </location>
</feature>
<dbReference type="EMBL" id="JAUZQC010000008">
    <property type="protein sequence ID" value="KAK5867467.1"/>
    <property type="molecule type" value="Genomic_DNA"/>
</dbReference>
<evidence type="ECO:0000256" key="9">
    <source>
        <dbReference type="SAM" id="MobiDB-lite"/>
    </source>
</evidence>
<keyword evidence="2 10" id="KW-0812">Transmembrane</keyword>
<dbReference type="FunFam" id="3.90.190.10:FF:000041">
    <property type="entry name" value="phosphatidylinositol phosphatase PTPRQ isoform X1"/>
    <property type="match status" value="1"/>
</dbReference>
<feature type="domain" description="Tyrosine specific protein phosphatases" evidence="13">
    <location>
        <begin position="3516"/>
        <end position="3589"/>
    </location>
</feature>
<evidence type="ECO:0000256" key="3">
    <source>
        <dbReference type="ARBA" id="ARBA00022729"/>
    </source>
</evidence>
<keyword evidence="6 10" id="KW-1133">Transmembrane helix</keyword>
<evidence type="ECO:0000256" key="10">
    <source>
        <dbReference type="SAM" id="Phobius"/>
    </source>
</evidence>
<dbReference type="InterPro" id="IPR050713">
    <property type="entry name" value="RTP_Phos/Ushers"/>
</dbReference>
<dbReference type="Gene3D" id="3.10.100.10">
    <property type="entry name" value="Mannose-Binding Protein A, subunit A"/>
    <property type="match status" value="1"/>
</dbReference>
<feature type="transmembrane region" description="Helical" evidence="10">
    <location>
        <begin position="3231"/>
        <end position="3250"/>
    </location>
</feature>
<dbReference type="SUPFAM" id="SSF52799">
    <property type="entry name" value="(Phosphotyrosine protein) phosphatases II"/>
    <property type="match status" value="1"/>
</dbReference>
<sequence>MPMSTSQFTTKPCHISDSSLLPLSMPHNPHSPPLLSSGAQIWSAHVPEVAMVVFLTCEQHLNPVKVEVVFQYFPSTEAPDTYTVTCMTASNRLVYMEPIPLSSCSPDCKMFLQFVEDPRGYNIKLSASKNLTILQAKTFHFIPVSQSALHVYSTSTTSLLTWNLHRNQTLSTLSLFNTHTQLVTHILNINSSVSGYMVKGLQPGTRFKAKVVVTTFLKHLNITISQILGIGMETAQCPSGWLANGRSCYTIRRTGLAWNNAQLSCTNLAAGSHLADIKTEEDLVFISSHLLHHNNLLLLWTGLNDQQEKGRPRWSDGSAYNLTNTMMSLLPANRTDCFALQRNATGLGYFLTPFFCNIPLPFICHYQAPPVPASFSFDLLQVTEQQVELRWSDLSPLTSLNSSSLEIFLQYQEEEDGEDDIRNSEDRKRTQSLRSTKKIVRVPISLSSRGVTVAGLSPGSVYSFTLQASYPATSTWSLGQTRTAHMRPLPPQNISVGPITASQISVHWMLTDSQLKDGWIFVVRYVEMSSRKESIVGMNNISKLPETGGLQSYSAVIGGLESYRKYTVEVYTVTQYGIESCGQAPVTVQTAVRPPSGLFVLSGTENVSVCWTNSPDDPPDRYNITSQPLINSSSTSLWINQTCPGANWVNETVCVNLGTYTPGQTYEFGVVSLRGEDRSEITKIIHTTDPLQVQIAVPLSVGTHSTQLYIQHPQLGLIDGVKVCVCPGLCENMCEGLCLKACDWYSLPAGFHIITLSNLSPGSDLQLRVYSTSRAQMGPPFYSRPFKTSLAPPNRVKEGVVTDSSIQLLWDPAEGQAHSYEVTCSNCQHSHKVQKVFSQSATFSSLTPGMLYHFAVRTEKESFTDSSPVTINITAAPSPVEMSLVNKTASSIFIRWSRVRGVASRLVLSIKNKTSSQELIIPHQEAGSYSLEGLGYGSQYTIEMISTSGERRSKSASMILHTYPGMAQDVALSEQVVTSVFVTWRAPPGQVEGYMLVFGLRSVDRKSWIEVLVRGTRYEISDLIPGSDYGVSVRSVLGSETSQAVHREFSTRPAGLCALHVENMNSSSVSVSWDSAVGEFDFHRVTVANTSVTNTLTVPREKRVAVVTGLAAGCSYNVSAERVRGVTAGSAAFLIVTTVPACVRGVRIMNVSAHAFSLHWEQAVGCVDHYQVTLLPNQGKVTVLPERNGYIEADVVNVSPGTQYSVTISTSSSSSSSSNNISPGVSRMINTNESVPGPPFGLEGEAVGSNGILLSWTTPSNGNNIDGYVIRYKEVCPYPDPTFTQVTKYLDVPETLLTDFTSGSTYHIEVAAISPAGIGAFSKSLYIKTAESPPGLVTNLTAFSQNHTYVLVTWFLPHRINGLITKFAVKAKHARTGQTVRTLEVNAEDIMTGALPHCNDAADILSRATPSPMEITASSSPITLSAVPPAASWSVPISVGVDQLRPYTAYLFEVSAFTSDGEGQIASTMVRMPESAPEDSPTNFLVLNMTSRSISVSWSSPNIITGKFTYVLYLYGPTGYLYENSTADTRFALTGLSPFTRYTLAVRAKASGEVGPAAENDVITPAEAPSAVQDLMAEAEDSVSIRVSWRIPAQPNGPIVQYKLQVLLGDTLLQDITLTAEMNTTDLQEDETVPPDVSNNPGRRKRTAELSLITSPPTFTATVPDRTLPKTSTASGLTHSGPRIADHITNTYAQVTAAPVVTEEPSTSYISASHSDSTNTQSSDSTVSGTSAFSPTSVPPVTPPPWLTKQSQVGDLTSDSSRLALTPGQLRLFTQDASITAHFLTRNTATSGVTGVTMREEVMDFSSEELSYLVSDLNPFTEYKFRVTASTPVGEGPATDITEKTREQVPSSVLEVSYQNISSTSILVNWAPPLNPNGRITHYTVYGLKLHSDQALKWSTDTTSILITDLDKYTGYKLRVAASTAVGESALSEEDDIFVFTLEDEPDSPPVNLTLVATSPLATTLAWSAPEQANGMIQYYEVQYENESYSELLNTSSNTATLMNLKPFSYYNVTVRAYTRYGHGNQTSESLYLLSGEDVPGSPPYDITYESVSPSEVNVTWQSPLLPNGVITHYSLQLWNSSHYLNLTSPTNYILITHLRKYANYRVMVQAHTRVGPGNYSSEPLNITTLEDAPNTAPQFLLARKLSDYEVELSWQPPYEANSDILYYKVRVWNETTELWQNVTGTSVVINVDSESPYNASVSSWTRLGDGGVLIYITFITTDAEPFDPPQNVTFANVTASSVTLLWHPPTEPNGLIVHYSIYYSYNNTLAEQRVPVSDLPEPASPDSALSFTLTRLIGGTNYTLWMTSSTVQGDGGVQSEPLVLFLPEDVPSDSVKNLTAQIFSSTAIIVSWDPPLEPNGRPTYLLTLQEASIFPDQTYQGAPAVNKTIKHSTTDTVFLFTRLRKYFPYVLTVTPATRAGAAYNHTSTMYLRTDDDIPSSAPVLVSTQNLSSSSIAMVWLRPLEANGEITEYTLTLFGQGGSNTTQTPNTSFILTNLLPYTPYNLTITAATRKGSGPYLLLQLHTDEGGPMSPPRNLSIYNHTAVSVWLSWEPPLEPNGVVIQYGFRIRDLITHTVTHRNSSGPSTIENLSGFRPHSSYEISVYSYTRVGHGNQFSSPVTFTTNESVSDAVGNLSCSGVSWDSIQLFWELPSNPNGQIMFYEILLEVDSQSHTHQAYTPEYTVTGLSPDQEYALTVSAVNSAGPGDSLNCTASTLSESAPAAPRFLTISQVTSNNVTLQWAAPLSIPGLLKEYHVIAQLLSTVCEPNTITTAQPAPEDELTSHCIESNVAVSVNASDDIGGSLSATLESLAKYRYYRFKVAAVTNAGVGEYTHWNYARTLAGNPDDPPQDLQVTATSSGLYITWNPPAVISGPTSYLVQVDGPGLNVSTVRAPGELTTVVVTELTAFTRYHVTITAFTGPLEHAAIDGKAIGPIEFQTLEEEPKDPPKNVVVSVIPEMVNQVKVTFTPPEEPNGNITSYFVYIYEKDQLVKNISLNVTHRDQHMLTAVIEGLKGGHSYSIQISAKNGAGLSPPSSQVRITTGITAPAKPTQRPQAVLGHGGVAMVTHRSITIRMPACFYSDDNGPITKIQVIVAESGVKDIQNLTNWKNAFFHRPAPYLTDMGFPNPPCPLGDEVQRTDAHVRGGRSVSARGRPTVRNNNTTAGTYVIGGNNDCIKENNTDNFCNGPLKPKTVYVFKFRATNINGQYTDSVYSEHVKTSVDGLLTREEQIILGVLLSVTLAVLLIVIICGSVKIHQRKKEGGTYSPREAEIIETKCKLDQLIAVADLELKQEKLNRYSSFFFRRKEIYVIQLLSYRKSLKPVNKKSFLQHVEDLCANDNSKFQEEFAELPKLLQDLATTDADLPWNKSKNRFPNIKPYNNNRVKLLSEPGTAGSDFINASFVSGYLCPNEFIATQGPLPGTVADFWRMIWETGTRTIAMLTQCYEKGRIRCHKYWPEDNKPMSVFSDILISKVSEEVLPDWTVRTLKVEKHGHYILVRHFNYTSWPEHGVPESCSTLIKFVKAVRAHRHDNTTIVVHCSAGVGRTGVFIALDHLIQHVRDHDFVDIYGLVAELRSERMCMVQNLAQYIFLHQSTLELLNNKGNSQSIWFVSYSALEKMDSLDAMEGDVELEWEETTM</sequence>
<dbReference type="Proteomes" id="UP001346869">
    <property type="component" value="Unassembled WGS sequence"/>
</dbReference>
<feature type="domain" description="Fibronectin type-III" evidence="14">
    <location>
        <begin position="1743"/>
        <end position="1848"/>
    </location>
</feature>
<evidence type="ECO:0008006" key="17">
    <source>
        <dbReference type="Google" id="ProtNLM"/>
    </source>
</evidence>
<feature type="domain" description="Fibronectin type-III" evidence="14">
    <location>
        <begin position="2137"/>
        <end position="2225"/>
    </location>
</feature>
<reference evidence="15 16" key="2">
    <citation type="journal article" date="2023" name="Mol. Biol. Evol.">
        <title>Genomics of Secondarily Temperate Adaptation in the Only Non-Antarctic Icefish.</title>
        <authorList>
            <person name="Rivera-Colon A.G."/>
            <person name="Rayamajhi N."/>
            <person name="Minhas B.F."/>
            <person name="Madrigal G."/>
            <person name="Bilyk K.T."/>
            <person name="Yoon V."/>
            <person name="Hune M."/>
            <person name="Gregory S."/>
            <person name="Cheng C.H.C."/>
            <person name="Catchen J.M."/>
        </authorList>
    </citation>
    <scope>NUCLEOTIDE SEQUENCE [LARGE SCALE GENOMIC DNA]</scope>
    <source>
        <strain evidence="15">JMC-PN-2008</strain>
    </source>
</reference>
<dbReference type="PROSITE" id="PS50853">
    <property type="entry name" value="FN3"/>
    <property type="match status" value="21"/>
</dbReference>
<feature type="domain" description="Tyrosine-protein phosphatase" evidence="12">
    <location>
        <begin position="3343"/>
        <end position="3598"/>
    </location>
</feature>
<evidence type="ECO:0000259" key="11">
    <source>
        <dbReference type="PROSITE" id="PS50041"/>
    </source>
</evidence>
<evidence type="ECO:0000256" key="2">
    <source>
        <dbReference type="ARBA" id="ARBA00022692"/>
    </source>
</evidence>
<dbReference type="InterPro" id="IPR029021">
    <property type="entry name" value="Prot-tyrosine_phosphatase-like"/>
</dbReference>
<dbReference type="SMART" id="SM00060">
    <property type="entry name" value="FN3"/>
    <property type="match status" value="27"/>
</dbReference>
<keyword evidence="16" id="KW-1185">Reference proteome</keyword>
<dbReference type="CDD" id="cd00063">
    <property type="entry name" value="FN3"/>
    <property type="match status" value="18"/>
</dbReference>
<evidence type="ECO:0000256" key="8">
    <source>
        <dbReference type="ARBA" id="ARBA00023180"/>
    </source>
</evidence>
<dbReference type="GO" id="GO:0004725">
    <property type="term" value="F:protein tyrosine phosphatase activity"/>
    <property type="evidence" value="ECO:0007669"/>
    <property type="project" value="InterPro"/>
</dbReference>
<evidence type="ECO:0000256" key="5">
    <source>
        <dbReference type="ARBA" id="ARBA00022912"/>
    </source>
</evidence>
<feature type="domain" description="C-type lectin" evidence="11">
    <location>
        <begin position="244"/>
        <end position="365"/>
    </location>
</feature>
<dbReference type="InterPro" id="IPR016187">
    <property type="entry name" value="CTDL_fold"/>
</dbReference>
<dbReference type="InterPro" id="IPR001304">
    <property type="entry name" value="C-type_lectin-like"/>
</dbReference>
<dbReference type="PANTHER" id="PTHR46957">
    <property type="entry name" value="CYTOKINE RECEPTOR"/>
    <property type="match status" value="1"/>
</dbReference>
<comment type="subcellular location">
    <subcellularLocation>
        <location evidence="1">Membrane</location>
        <topology evidence="1">Single-pass membrane protein</topology>
    </subcellularLocation>
</comment>
<feature type="domain" description="Fibronectin type-III" evidence="14">
    <location>
        <begin position="792"/>
        <end position="879"/>
    </location>
</feature>
<evidence type="ECO:0000256" key="7">
    <source>
        <dbReference type="ARBA" id="ARBA00023136"/>
    </source>
</evidence>
<dbReference type="InterPro" id="IPR000387">
    <property type="entry name" value="Tyr_Pase_dom"/>
</dbReference>
<evidence type="ECO:0000259" key="13">
    <source>
        <dbReference type="PROSITE" id="PS50056"/>
    </source>
</evidence>
<dbReference type="FunFam" id="2.60.40.10:FF:000478">
    <property type="entry name" value="Protein tyrosine phosphatase, receptor type Q"/>
    <property type="match status" value="1"/>
</dbReference>
<feature type="domain" description="Fibronectin type-III" evidence="14">
    <location>
        <begin position="1142"/>
        <end position="1234"/>
    </location>
</feature>
<dbReference type="InterPro" id="IPR000242">
    <property type="entry name" value="PTP_cat"/>
</dbReference>
<name>A0AAN7XWH4_ELEMC</name>
<dbReference type="Gene3D" id="2.60.40.10">
    <property type="entry name" value="Immunoglobulins"/>
    <property type="match status" value="23"/>
</dbReference>
<dbReference type="PROSITE" id="PS50056">
    <property type="entry name" value="TYR_PHOSPHATASE_2"/>
    <property type="match status" value="1"/>
</dbReference>
<feature type="compositionally biased region" description="Polar residues" evidence="9">
    <location>
        <begin position="1669"/>
        <end position="1678"/>
    </location>
</feature>
<feature type="domain" description="Fibronectin type-III" evidence="14">
    <location>
        <begin position="2848"/>
        <end position="2942"/>
    </location>
</feature>
<evidence type="ECO:0000313" key="16">
    <source>
        <dbReference type="Proteomes" id="UP001346869"/>
    </source>
</evidence>
<evidence type="ECO:0000256" key="1">
    <source>
        <dbReference type="ARBA" id="ARBA00004167"/>
    </source>
</evidence>
<evidence type="ECO:0000256" key="4">
    <source>
        <dbReference type="ARBA" id="ARBA00022801"/>
    </source>
</evidence>
<dbReference type="InterPro" id="IPR016130">
    <property type="entry name" value="Tyr_Pase_AS"/>
</dbReference>
<feature type="region of interest" description="Disordered" evidence="9">
    <location>
        <begin position="3144"/>
        <end position="3163"/>
    </location>
</feature>
<feature type="region of interest" description="Disordered" evidence="9">
    <location>
        <begin position="1657"/>
        <end position="1683"/>
    </location>
</feature>
<dbReference type="PROSITE" id="PS50055">
    <property type="entry name" value="TYR_PHOSPHATASE_PTP"/>
    <property type="match status" value="1"/>
</dbReference>
<feature type="domain" description="Fibronectin type-III" evidence="14">
    <location>
        <begin position="2043"/>
        <end position="2132"/>
    </location>
</feature>
<feature type="domain" description="Fibronectin type-III" evidence="14">
    <location>
        <begin position="2631"/>
        <end position="2722"/>
    </location>
</feature>
<feature type="domain" description="Fibronectin type-III" evidence="14">
    <location>
        <begin position="2723"/>
        <end position="2843"/>
    </location>
</feature>
<feature type="domain" description="Fibronectin type-III" evidence="14">
    <location>
        <begin position="2229"/>
        <end position="2330"/>
    </location>
</feature>
<feature type="domain" description="Fibronectin type-III" evidence="14">
    <location>
        <begin position="1571"/>
        <end position="1665"/>
    </location>
</feature>
<feature type="domain" description="Fibronectin type-III" evidence="14">
    <location>
        <begin position="2947"/>
        <end position="3048"/>
    </location>
</feature>
<feature type="domain" description="Fibronectin type-III" evidence="14">
    <location>
        <begin position="1849"/>
        <end position="1944"/>
    </location>
</feature>
<dbReference type="Pfam" id="PF00041">
    <property type="entry name" value="fn3"/>
    <property type="match status" value="17"/>
</dbReference>
<evidence type="ECO:0000259" key="14">
    <source>
        <dbReference type="PROSITE" id="PS50853"/>
    </source>
</evidence>
<dbReference type="GO" id="GO:0016020">
    <property type="term" value="C:membrane"/>
    <property type="evidence" value="ECO:0007669"/>
    <property type="project" value="UniProtKB-SubCell"/>
</dbReference>
<feature type="domain" description="Fibronectin type-III" evidence="14">
    <location>
        <begin position="490"/>
        <end position="595"/>
    </location>
</feature>
<dbReference type="InterPro" id="IPR016186">
    <property type="entry name" value="C-type_lectin-like/link_sf"/>
</dbReference>
<feature type="domain" description="Fibronectin type-III" evidence="14">
    <location>
        <begin position="2335"/>
        <end position="2437"/>
    </location>
</feature>
<feature type="domain" description="Fibronectin type-III" evidence="14">
    <location>
        <begin position="2534"/>
        <end position="2627"/>
    </location>
</feature>
<comment type="caution">
    <text evidence="15">The sequence shown here is derived from an EMBL/GenBank/DDBJ whole genome shotgun (WGS) entry which is preliminary data.</text>
</comment>
<feature type="compositionally biased region" description="Low complexity" evidence="9">
    <location>
        <begin position="1711"/>
        <end position="1728"/>
    </location>
</feature>
<feature type="domain" description="Fibronectin type-III" evidence="14">
    <location>
        <begin position="390"/>
        <end position="487"/>
    </location>
</feature>
<dbReference type="SUPFAM" id="SSF56436">
    <property type="entry name" value="C-type lectin-like"/>
    <property type="match status" value="1"/>
</dbReference>
<reference evidence="15 16" key="1">
    <citation type="journal article" date="2023" name="Genes (Basel)">
        <title>Chromosome-Level Genome Assembly and Circadian Gene Repertoire of the Patagonia Blennie Eleginops maclovinus-The Closest Ancestral Proxy of Antarctic Cryonotothenioids.</title>
        <authorList>
            <person name="Cheng C.C."/>
            <person name="Rivera-Colon A.G."/>
            <person name="Minhas B.F."/>
            <person name="Wilson L."/>
            <person name="Rayamajhi N."/>
            <person name="Vargas-Chacoff L."/>
            <person name="Catchen J.M."/>
        </authorList>
    </citation>
    <scope>NUCLEOTIDE SEQUENCE [LARGE SCALE GENOMIC DNA]</scope>
    <source>
        <strain evidence="15">JMC-PN-2008</strain>
    </source>
</reference>
<feature type="domain" description="Fibronectin type-III" evidence="14">
    <location>
        <begin position="1480"/>
        <end position="1568"/>
    </location>
</feature>
<dbReference type="SMART" id="SM00404">
    <property type="entry name" value="PTPc_motif"/>
    <property type="match status" value="1"/>
</dbReference>
<dbReference type="PROSITE" id="PS00383">
    <property type="entry name" value="TYR_PHOSPHATASE_1"/>
    <property type="match status" value="1"/>
</dbReference>
<keyword evidence="8" id="KW-0325">Glycoprotein</keyword>
<proteinExistence type="predicted"/>
<organism evidence="15 16">
    <name type="scientific">Eleginops maclovinus</name>
    <name type="common">Patagonian blennie</name>
    <name type="synonym">Eleginus maclovinus</name>
    <dbReference type="NCBI Taxonomy" id="56733"/>
    <lineage>
        <taxon>Eukaryota</taxon>
        <taxon>Metazoa</taxon>
        <taxon>Chordata</taxon>
        <taxon>Craniata</taxon>
        <taxon>Vertebrata</taxon>
        <taxon>Euteleostomi</taxon>
        <taxon>Actinopterygii</taxon>
        <taxon>Neopterygii</taxon>
        <taxon>Teleostei</taxon>
        <taxon>Neoteleostei</taxon>
        <taxon>Acanthomorphata</taxon>
        <taxon>Eupercaria</taxon>
        <taxon>Perciformes</taxon>
        <taxon>Notothenioidei</taxon>
        <taxon>Eleginopidae</taxon>
        <taxon>Eleginops</taxon>
    </lineage>
</organism>
<dbReference type="Pfam" id="PF00102">
    <property type="entry name" value="Y_phosphatase"/>
    <property type="match status" value="1"/>
</dbReference>
<dbReference type="InterPro" id="IPR013783">
    <property type="entry name" value="Ig-like_fold"/>
</dbReference>
<dbReference type="PROSITE" id="PS50041">
    <property type="entry name" value="C_TYPE_LECTIN_2"/>
    <property type="match status" value="1"/>
</dbReference>
<dbReference type="InterPro" id="IPR003961">
    <property type="entry name" value="FN3_dom"/>
</dbReference>
<feature type="domain" description="Fibronectin type-III" evidence="14">
    <location>
        <begin position="1238"/>
        <end position="1332"/>
    </location>
</feature>
<dbReference type="SMART" id="SM00194">
    <property type="entry name" value="PTPc"/>
    <property type="match status" value="1"/>
</dbReference>
<dbReference type="SMART" id="SM00034">
    <property type="entry name" value="CLECT"/>
    <property type="match status" value="1"/>
</dbReference>
<protein>
    <recommendedName>
        <fullName evidence="17">Protein-tyrosine-phosphatase</fullName>
    </recommendedName>
</protein>
<feature type="region of interest" description="Disordered" evidence="9">
    <location>
        <begin position="1706"/>
        <end position="1745"/>
    </location>
</feature>
<dbReference type="PRINTS" id="PR00700">
    <property type="entry name" value="PRTYPHPHTASE"/>
</dbReference>
<feature type="domain" description="Fibronectin type-III" evidence="14">
    <location>
        <begin position="2442"/>
        <end position="2530"/>
    </location>
</feature>
<dbReference type="InterPro" id="IPR003595">
    <property type="entry name" value="Tyr_Pase_cat"/>
</dbReference>
<evidence type="ECO:0000313" key="15">
    <source>
        <dbReference type="EMBL" id="KAK5867467.1"/>
    </source>
</evidence>
<dbReference type="CDD" id="cd14616">
    <property type="entry name" value="R-PTPc-Q"/>
    <property type="match status" value="1"/>
</dbReference>
<accession>A0AAN7XWH4</accession>
<keyword evidence="7 10" id="KW-0472">Membrane</keyword>